<evidence type="ECO:0000259" key="2">
    <source>
        <dbReference type="Pfam" id="PF01935"/>
    </source>
</evidence>
<dbReference type="Gene3D" id="3.40.50.300">
    <property type="entry name" value="P-loop containing nucleotide triphosphate hydrolases"/>
    <property type="match status" value="1"/>
</dbReference>
<proteinExistence type="predicted"/>
<dbReference type="InterPro" id="IPR027417">
    <property type="entry name" value="P-loop_NTPase"/>
</dbReference>
<evidence type="ECO:0000313" key="4">
    <source>
        <dbReference type="Proteomes" id="UP001549291"/>
    </source>
</evidence>
<evidence type="ECO:0000313" key="3">
    <source>
        <dbReference type="EMBL" id="MET4720703.1"/>
    </source>
</evidence>
<comment type="caution">
    <text evidence="3">The sequence shown here is derived from an EMBL/GenBank/DDBJ whole genome shotgun (WGS) entry which is preliminary data.</text>
</comment>
<feature type="domain" description="Helicase HerA central" evidence="2">
    <location>
        <begin position="9"/>
        <end position="49"/>
    </location>
</feature>
<accession>A0ABV2RUU5</accession>
<protein>
    <recommendedName>
        <fullName evidence="2">Helicase HerA central domain-containing protein</fullName>
    </recommendedName>
</protein>
<keyword evidence="4" id="KW-1185">Reference proteome</keyword>
<evidence type="ECO:0000256" key="1">
    <source>
        <dbReference type="SAM" id="MobiDB-lite"/>
    </source>
</evidence>
<name>A0ABV2RUU5_BRAJP</name>
<sequence length="574" mass="60888">MTFSFPPAVLEQHSAFLGKTGSGKTSTAKLAVEQILRDNPRARICVLDPIKSDWWGLTSSADGRAAGLPFYILGGPRGHVPLHESAGKAIGELVASGALPLSIVDMADFKHGGLQEFFNTFVPALMRHMRGVVHLVIEEAHEFAPKERAGIGAENLAIHNAKKLATAGRSKGIRMMVLTQRTQALHNAVLGSCDTMIAHRLTAPADQEPVKKWLKANVDKTTFESVSTTLSSLKTGSGWICSGEAQVAELRQFPKISTYDNSATPTGDMADQQVKTAAVDRERLRAIIGDAVKQVESDDPGHLRAEIARLNSRMASWAAHEDASADAIAAADRRGYERGFWDAASQAKVAYETLKEQVRGTVRGFADSLVQNIAAETIEFTQSGSPVAPQSASPSPRPAAAPTGRAPAPAASGDGSLSPALQNALNAVAWWHKIGHDPVERARAAVAAKLSPKASTFGVYLAELAKLGLVQSPAKGKVSLTEEGHRLAIVPRAGTAIELHEMATSLLGPQEQKVFDIVYGAHPRSIARRAVAERMGLSPTASTTGVYLAAVAAYGIIENAGPGEVRAATWLFPS</sequence>
<feature type="compositionally biased region" description="Low complexity" evidence="1">
    <location>
        <begin position="382"/>
        <end position="412"/>
    </location>
</feature>
<reference evidence="3 4" key="1">
    <citation type="submission" date="2024-06" db="EMBL/GenBank/DDBJ databases">
        <title>Genomic Encyclopedia of Type Strains, Phase V (KMG-V): Genome sequencing to study the core and pangenomes of soil and plant-associated prokaryotes.</title>
        <authorList>
            <person name="Whitman W."/>
        </authorList>
    </citation>
    <scope>NUCLEOTIDE SEQUENCE [LARGE SCALE GENOMIC DNA]</scope>
    <source>
        <strain evidence="3 4">USDA 160</strain>
    </source>
</reference>
<feature type="region of interest" description="Disordered" evidence="1">
    <location>
        <begin position="381"/>
        <end position="417"/>
    </location>
</feature>
<dbReference type="PANTHER" id="PTHR42957">
    <property type="entry name" value="HELICASE MJ1565-RELATED"/>
    <property type="match status" value="1"/>
</dbReference>
<dbReference type="RefSeq" id="WP_248888474.1">
    <property type="nucleotide sequence ID" value="NZ_CP066351.1"/>
</dbReference>
<gene>
    <name evidence="3" type="ORF">ABIF63_004809</name>
</gene>
<dbReference type="InterPro" id="IPR008571">
    <property type="entry name" value="HerA-like"/>
</dbReference>
<dbReference type="Proteomes" id="UP001549291">
    <property type="component" value="Unassembled WGS sequence"/>
</dbReference>
<organism evidence="3 4">
    <name type="scientific">Bradyrhizobium japonicum</name>
    <dbReference type="NCBI Taxonomy" id="375"/>
    <lineage>
        <taxon>Bacteria</taxon>
        <taxon>Pseudomonadati</taxon>
        <taxon>Pseudomonadota</taxon>
        <taxon>Alphaproteobacteria</taxon>
        <taxon>Hyphomicrobiales</taxon>
        <taxon>Nitrobacteraceae</taxon>
        <taxon>Bradyrhizobium</taxon>
    </lineage>
</organism>
<dbReference type="InterPro" id="IPR002789">
    <property type="entry name" value="HerA_central"/>
</dbReference>
<dbReference type="SUPFAM" id="SSF52540">
    <property type="entry name" value="P-loop containing nucleoside triphosphate hydrolases"/>
    <property type="match status" value="1"/>
</dbReference>
<dbReference type="Pfam" id="PF01935">
    <property type="entry name" value="DUF87"/>
    <property type="match status" value="1"/>
</dbReference>
<dbReference type="EMBL" id="JBEPTQ010000002">
    <property type="protein sequence ID" value="MET4720703.1"/>
    <property type="molecule type" value="Genomic_DNA"/>
</dbReference>
<dbReference type="PANTHER" id="PTHR42957:SF1">
    <property type="entry name" value="HELICASE MJ1565-RELATED"/>
    <property type="match status" value="1"/>
</dbReference>